<dbReference type="Pfam" id="PF13936">
    <property type="entry name" value="HTH_38"/>
    <property type="match status" value="1"/>
</dbReference>
<dbReference type="InterPro" id="IPR051917">
    <property type="entry name" value="Transposase-Integrase"/>
</dbReference>
<name>A0A4Q7YNX9_9BACT</name>
<keyword evidence="4" id="KW-1185">Reference proteome</keyword>
<evidence type="ECO:0000259" key="2">
    <source>
        <dbReference type="PROSITE" id="PS50994"/>
    </source>
</evidence>
<keyword evidence="1" id="KW-0233">DNA recombination</keyword>
<dbReference type="InterPro" id="IPR053392">
    <property type="entry name" value="Transposase_IS30-like"/>
</dbReference>
<comment type="caution">
    <text evidence="3">The sequence shown here is derived from an EMBL/GenBank/DDBJ whole genome shotgun (WGS) entry which is preliminary data.</text>
</comment>
<dbReference type="SUPFAM" id="SSF53098">
    <property type="entry name" value="Ribonuclease H-like"/>
    <property type="match status" value="1"/>
</dbReference>
<dbReference type="GO" id="GO:0015074">
    <property type="term" value="P:DNA integration"/>
    <property type="evidence" value="ECO:0007669"/>
    <property type="project" value="InterPro"/>
</dbReference>
<dbReference type="InterPro" id="IPR036397">
    <property type="entry name" value="RNaseH_sf"/>
</dbReference>
<evidence type="ECO:0000256" key="1">
    <source>
        <dbReference type="ARBA" id="ARBA00023172"/>
    </source>
</evidence>
<dbReference type="PROSITE" id="PS50994">
    <property type="entry name" value="INTEGRASE"/>
    <property type="match status" value="1"/>
</dbReference>
<dbReference type="GO" id="GO:0006310">
    <property type="term" value="P:DNA recombination"/>
    <property type="evidence" value="ECO:0007669"/>
    <property type="project" value="UniProtKB-KW"/>
</dbReference>
<dbReference type="Proteomes" id="UP000292958">
    <property type="component" value="Unassembled WGS sequence"/>
</dbReference>
<dbReference type="InterPro" id="IPR001584">
    <property type="entry name" value="Integrase_cat-core"/>
</dbReference>
<dbReference type="AlphaFoldDB" id="A0A4Q7YNX9"/>
<dbReference type="GO" id="GO:0004803">
    <property type="term" value="F:transposase activity"/>
    <property type="evidence" value="ECO:0007669"/>
    <property type="project" value="TreeGrafter"/>
</dbReference>
<dbReference type="NCBIfam" id="NF033563">
    <property type="entry name" value="transpos_IS30"/>
    <property type="match status" value="1"/>
</dbReference>
<dbReference type="Pfam" id="PF00665">
    <property type="entry name" value="rve"/>
    <property type="match status" value="1"/>
</dbReference>
<dbReference type="PANTHER" id="PTHR10948">
    <property type="entry name" value="TRANSPOSASE"/>
    <property type="match status" value="1"/>
</dbReference>
<dbReference type="GO" id="GO:0005829">
    <property type="term" value="C:cytosol"/>
    <property type="evidence" value="ECO:0007669"/>
    <property type="project" value="TreeGrafter"/>
</dbReference>
<dbReference type="GO" id="GO:0032196">
    <property type="term" value="P:transposition"/>
    <property type="evidence" value="ECO:0007669"/>
    <property type="project" value="TreeGrafter"/>
</dbReference>
<proteinExistence type="predicted"/>
<dbReference type="InterPro" id="IPR012337">
    <property type="entry name" value="RNaseH-like_sf"/>
</dbReference>
<dbReference type="GO" id="GO:0003676">
    <property type="term" value="F:nucleic acid binding"/>
    <property type="evidence" value="ECO:0007669"/>
    <property type="project" value="InterPro"/>
</dbReference>
<dbReference type="Gene3D" id="3.30.420.10">
    <property type="entry name" value="Ribonuclease H-like superfamily/Ribonuclease H"/>
    <property type="match status" value="1"/>
</dbReference>
<reference evidence="3 4" key="1">
    <citation type="submission" date="2019-02" db="EMBL/GenBank/DDBJ databases">
        <title>Genomic Encyclopedia of Archaeal and Bacterial Type Strains, Phase II (KMG-II): from individual species to whole genera.</title>
        <authorList>
            <person name="Goeker M."/>
        </authorList>
    </citation>
    <scope>NUCLEOTIDE SEQUENCE [LARGE SCALE GENOMIC DNA]</scope>
    <source>
        <strain evidence="3 4">DSM 18101</strain>
    </source>
</reference>
<dbReference type="InterPro" id="IPR025246">
    <property type="entry name" value="IS30-like_HTH"/>
</dbReference>
<gene>
    <name evidence="3" type="ORF">BDD14_0465</name>
</gene>
<evidence type="ECO:0000313" key="3">
    <source>
        <dbReference type="EMBL" id="RZU39130.1"/>
    </source>
</evidence>
<evidence type="ECO:0000313" key="4">
    <source>
        <dbReference type="Proteomes" id="UP000292958"/>
    </source>
</evidence>
<sequence length="432" mass="48581">MDHLLRVLSQNGVVGYFEVEPTDKEGAFDRSLQHHLVEVLLLRMVFMSEGKQSRLSPAEKADVWSRWKAGESLHEIGRAYGKPHNCIRCVLLPRGGIAPAARQRSRIALTLAEREDISRGMASGSSIRTIASGLGRAASTVSREVTRHGGRAAYRAHDADNQAWGSGLRPKRCLLASNRKLRKMVASKLVLDWSPEQISGWLKTQYPDDESMRVSHETIYRSLFIQARGVLKQELMEHLRSKRRMRRSLHATVSGQSRGQIVDAVSIRERPAEVEDRAVPGHWEGDLLSGAKNSYIATLVERHSRFAMLVKVPGKDTEAVVQALSRHVRKLPATLRRSLTWDRGLEMARHKEFTVATKVKVYFCDPQSPWQRGTNENTNLLLRQYFPRGTNLAPISQAQLDQVALRLNQRPRKTLGFQTPAARLQASVASTV</sequence>
<dbReference type="EMBL" id="SHKW01000001">
    <property type="protein sequence ID" value="RZU39130.1"/>
    <property type="molecule type" value="Genomic_DNA"/>
</dbReference>
<feature type="domain" description="Integrase catalytic" evidence="2">
    <location>
        <begin position="267"/>
        <end position="428"/>
    </location>
</feature>
<dbReference type="PANTHER" id="PTHR10948:SF23">
    <property type="entry name" value="TRANSPOSASE INSI FOR INSERTION SEQUENCE ELEMENT IS30A-RELATED"/>
    <property type="match status" value="1"/>
</dbReference>
<accession>A0A4Q7YNX9</accession>
<organism evidence="3 4">
    <name type="scientific">Edaphobacter modestus</name>
    <dbReference type="NCBI Taxonomy" id="388466"/>
    <lineage>
        <taxon>Bacteria</taxon>
        <taxon>Pseudomonadati</taxon>
        <taxon>Acidobacteriota</taxon>
        <taxon>Terriglobia</taxon>
        <taxon>Terriglobales</taxon>
        <taxon>Acidobacteriaceae</taxon>
        <taxon>Edaphobacter</taxon>
    </lineage>
</organism>
<protein>
    <submittedName>
        <fullName evidence="3">IS30 family transposase</fullName>
    </submittedName>
</protein>